<sequence>MAGIGFELKKLFRRKGLFAWLRAYGYAGIICTGPMLLGIALQLGILLLCSWAGAERTQQDLLVCMVTYTLLSSLTVTSFFSMPVTRYLADMLYEEREDAILPSFWGSSVLMLLIGCILYGIFLLFSGATLLQGLLCLWLFAEMILNWNGMSYLTAIKDYRGILCSFLAAIALSFGLGYLLVFILGAPVLEGMLFSITMGYGLMMVWDVVLLYRYFPQNDDSPWTFLRWVDRFLPLAFTGLCTNLGLFSHLVLYWSGPIGVQVKGLFYGAPYYDVPALIAFLSILITSINFVVSVEVNFYPKYRDYYSLFNDGGVVGDIVTAEEEMLAVLNRELRFTALKQLFCTAGVISLAGTLLNLLPLGFNDLMHGYFRTLCVGYGLYAVGNTVLLILLYFTDYLGAVLAAAVFAASTTAFTLLSLLFNTAFYGFGFLAGAALFYLVALFRLDAFTANLPYRVLGQQPIVAETKEHLFTRLGIFLEKQDAKNSKADHQEGKSIT</sequence>
<organism evidence="2 3">
    <name type="scientific">Faecalibacterium langellae</name>
    <dbReference type="NCBI Taxonomy" id="3435293"/>
    <lineage>
        <taxon>Bacteria</taxon>
        <taxon>Bacillati</taxon>
        <taxon>Bacillota</taxon>
        <taxon>Clostridia</taxon>
        <taxon>Eubacteriales</taxon>
        <taxon>Oscillospiraceae</taxon>
        <taxon>Faecalibacterium</taxon>
    </lineage>
</organism>
<feature type="transmembrane region" description="Helical" evidence="1">
    <location>
        <begin position="426"/>
        <end position="444"/>
    </location>
</feature>
<proteinExistence type="predicted"/>
<dbReference type="Proteomes" id="UP000220752">
    <property type="component" value="Unassembled WGS sequence"/>
</dbReference>
<feature type="transmembrane region" description="Helical" evidence="1">
    <location>
        <begin position="192"/>
        <end position="212"/>
    </location>
</feature>
<feature type="transmembrane region" description="Helical" evidence="1">
    <location>
        <begin position="400"/>
        <end position="420"/>
    </location>
</feature>
<evidence type="ECO:0000313" key="2">
    <source>
        <dbReference type="EMBL" id="PDX59162.1"/>
    </source>
</evidence>
<feature type="transmembrane region" description="Helical" evidence="1">
    <location>
        <begin position="162"/>
        <end position="186"/>
    </location>
</feature>
<name>A0A2A6ZCR4_9FIRM</name>
<dbReference type="AlphaFoldDB" id="A0A2A6ZCR4"/>
<keyword evidence="1" id="KW-1133">Transmembrane helix</keyword>
<keyword evidence="1" id="KW-0812">Transmembrane</keyword>
<dbReference type="InterPro" id="IPR031617">
    <property type="entry name" value="PelG"/>
</dbReference>
<feature type="transmembrane region" description="Helical" evidence="1">
    <location>
        <begin position="341"/>
        <end position="362"/>
    </location>
</feature>
<evidence type="ECO:0000256" key="1">
    <source>
        <dbReference type="SAM" id="Phobius"/>
    </source>
</evidence>
<dbReference type="Pfam" id="PF16933">
    <property type="entry name" value="PelG"/>
    <property type="match status" value="1"/>
</dbReference>
<gene>
    <name evidence="2" type="ORF">CGS46_04120</name>
</gene>
<keyword evidence="1" id="KW-0472">Membrane</keyword>
<feature type="transmembrane region" description="Helical" evidence="1">
    <location>
        <begin position="232"/>
        <end position="254"/>
    </location>
</feature>
<comment type="caution">
    <text evidence="2">The sequence shown here is derived from an EMBL/GenBank/DDBJ whole genome shotgun (WGS) entry which is preliminary data.</text>
</comment>
<evidence type="ECO:0000313" key="3">
    <source>
        <dbReference type="Proteomes" id="UP000220752"/>
    </source>
</evidence>
<feature type="transmembrane region" description="Helical" evidence="1">
    <location>
        <begin position="368"/>
        <end position="393"/>
    </location>
</feature>
<dbReference type="EMBL" id="NMTQ01000020">
    <property type="protein sequence ID" value="PDX59162.1"/>
    <property type="molecule type" value="Genomic_DNA"/>
</dbReference>
<protein>
    <recommendedName>
        <fullName evidence="4">Exopolysaccharide Pel transporter PelG</fullName>
    </recommendedName>
</protein>
<accession>A0A2A6ZCR4</accession>
<keyword evidence="3" id="KW-1185">Reference proteome</keyword>
<feature type="transmembrane region" description="Helical" evidence="1">
    <location>
        <begin position="109"/>
        <end position="141"/>
    </location>
</feature>
<reference evidence="2 3" key="1">
    <citation type="journal article" date="2017" name="Front. Microbiol.">
        <title>New Insights into the Diversity of the Genus Faecalibacterium.</title>
        <authorList>
            <person name="Benevides L."/>
            <person name="Burman S."/>
            <person name="Martin R."/>
            <person name="Robert V."/>
            <person name="Thomas M."/>
            <person name="Miquel S."/>
            <person name="Chain F."/>
            <person name="Sokol H."/>
            <person name="Bermudez-Humaran L.G."/>
            <person name="Morrison M."/>
            <person name="Langella P."/>
            <person name="Azevedo V.A."/>
            <person name="Chatel J.M."/>
            <person name="Soares S."/>
        </authorList>
    </citation>
    <scope>NUCLEOTIDE SEQUENCE [LARGE SCALE GENOMIC DNA]</scope>
    <source>
        <strain evidence="3">CNCM I-4540</strain>
    </source>
</reference>
<feature type="transmembrane region" description="Helical" evidence="1">
    <location>
        <begin position="274"/>
        <end position="294"/>
    </location>
</feature>
<feature type="transmembrane region" description="Helical" evidence="1">
    <location>
        <begin position="23"/>
        <end position="49"/>
    </location>
</feature>
<feature type="transmembrane region" description="Helical" evidence="1">
    <location>
        <begin position="61"/>
        <end position="89"/>
    </location>
</feature>
<evidence type="ECO:0008006" key="4">
    <source>
        <dbReference type="Google" id="ProtNLM"/>
    </source>
</evidence>